<evidence type="ECO:0000259" key="7">
    <source>
        <dbReference type="Pfam" id="PF21981"/>
    </source>
</evidence>
<reference evidence="9 10" key="1">
    <citation type="submission" date="2014-04" db="EMBL/GenBank/DDBJ databases">
        <title>The Genome Sequence of Thermoanaerobaculum aquaticum MP-01, The First Cultivated Group 23 Acidobacterium.</title>
        <authorList>
            <person name="Stamps B.W."/>
            <person name="Losey N.A."/>
            <person name="Lawson P.A."/>
            <person name="Stevenson B.S."/>
        </authorList>
    </citation>
    <scope>NUCLEOTIDE SEQUENCE [LARGE SCALE GENOMIC DNA]</scope>
    <source>
        <strain evidence="9 10">MP-01</strain>
    </source>
</reference>
<evidence type="ECO:0000313" key="10">
    <source>
        <dbReference type="Proteomes" id="UP000027284"/>
    </source>
</evidence>
<dbReference type="InterPro" id="IPR036388">
    <property type="entry name" value="WH-like_DNA-bd_sf"/>
</dbReference>
<dbReference type="AlphaFoldDB" id="A0A062XU97"/>
<proteinExistence type="inferred from homology"/>
<dbReference type="InterPro" id="IPR053924">
    <property type="entry name" value="RecX_HTH_2nd"/>
</dbReference>
<gene>
    <name evidence="5" type="primary">recX</name>
    <name evidence="9" type="ORF">EG19_11755</name>
</gene>
<dbReference type="InterPro" id="IPR053926">
    <property type="entry name" value="RecX_HTH_1st"/>
</dbReference>
<evidence type="ECO:0000259" key="8">
    <source>
        <dbReference type="Pfam" id="PF21982"/>
    </source>
</evidence>
<protein>
    <recommendedName>
        <fullName evidence="3 5">Regulatory protein RecX</fullName>
    </recommendedName>
</protein>
<dbReference type="PANTHER" id="PTHR33602">
    <property type="entry name" value="REGULATORY PROTEIN RECX FAMILY PROTEIN"/>
    <property type="match status" value="1"/>
</dbReference>
<evidence type="ECO:0000256" key="1">
    <source>
        <dbReference type="ARBA" id="ARBA00004496"/>
    </source>
</evidence>
<accession>A0A062XU97</accession>
<comment type="function">
    <text evidence="5">Modulates RecA activity.</text>
</comment>
<evidence type="ECO:0000256" key="4">
    <source>
        <dbReference type="ARBA" id="ARBA00022490"/>
    </source>
</evidence>
<dbReference type="STRING" id="1312852.EG19_11755"/>
<organism evidence="9 10">
    <name type="scientific">Thermoanaerobaculum aquaticum</name>
    <dbReference type="NCBI Taxonomy" id="1312852"/>
    <lineage>
        <taxon>Bacteria</taxon>
        <taxon>Pseudomonadati</taxon>
        <taxon>Acidobacteriota</taxon>
        <taxon>Thermoanaerobaculia</taxon>
        <taxon>Thermoanaerobaculales</taxon>
        <taxon>Thermoanaerobaculaceae</taxon>
        <taxon>Thermoanaerobaculum</taxon>
    </lineage>
</organism>
<dbReference type="Proteomes" id="UP000027284">
    <property type="component" value="Unassembled WGS sequence"/>
</dbReference>
<comment type="subcellular location">
    <subcellularLocation>
        <location evidence="1 5">Cytoplasm</location>
    </subcellularLocation>
</comment>
<evidence type="ECO:0000256" key="2">
    <source>
        <dbReference type="ARBA" id="ARBA00009695"/>
    </source>
</evidence>
<feature type="domain" description="RecX first three-helical" evidence="8">
    <location>
        <begin position="9"/>
        <end position="48"/>
    </location>
</feature>
<dbReference type="HAMAP" id="MF_01114">
    <property type="entry name" value="RecX"/>
    <property type="match status" value="1"/>
</dbReference>
<evidence type="ECO:0000259" key="6">
    <source>
        <dbReference type="Pfam" id="PF02631"/>
    </source>
</evidence>
<dbReference type="Pfam" id="PF02631">
    <property type="entry name" value="RecX_HTH2"/>
    <property type="match status" value="1"/>
</dbReference>
<feature type="domain" description="RecX second three-helical" evidence="6">
    <location>
        <begin position="55"/>
        <end position="93"/>
    </location>
</feature>
<dbReference type="InterPro" id="IPR053925">
    <property type="entry name" value="RecX_HTH_3rd"/>
</dbReference>
<evidence type="ECO:0000256" key="3">
    <source>
        <dbReference type="ARBA" id="ARBA00018111"/>
    </source>
</evidence>
<dbReference type="Pfam" id="PF21982">
    <property type="entry name" value="RecX_HTH1"/>
    <property type="match status" value="1"/>
</dbReference>
<dbReference type="RefSeq" id="WP_053334840.1">
    <property type="nucleotide sequence ID" value="NZ_JMFG01000008.1"/>
</dbReference>
<name>A0A062XU97_9BACT</name>
<dbReference type="GO" id="GO:0005737">
    <property type="term" value="C:cytoplasm"/>
    <property type="evidence" value="ECO:0007669"/>
    <property type="project" value="UniProtKB-SubCell"/>
</dbReference>
<evidence type="ECO:0000256" key="5">
    <source>
        <dbReference type="HAMAP-Rule" id="MF_01114"/>
    </source>
</evidence>
<keyword evidence="4 5" id="KW-0963">Cytoplasm</keyword>
<dbReference type="PANTHER" id="PTHR33602:SF1">
    <property type="entry name" value="REGULATORY PROTEIN RECX FAMILY PROTEIN"/>
    <property type="match status" value="1"/>
</dbReference>
<dbReference type="Pfam" id="PF21981">
    <property type="entry name" value="RecX_HTH3"/>
    <property type="match status" value="1"/>
</dbReference>
<feature type="domain" description="RecX third three-helical" evidence="7">
    <location>
        <begin position="103"/>
        <end position="141"/>
    </location>
</feature>
<keyword evidence="10" id="KW-1185">Reference proteome</keyword>
<dbReference type="InterPro" id="IPR003783">
    <property type="entry name" value="Regulatory_RecX"/>
</dbReference>
<comment type="similarity">
    <text evidence="2 5">Belongs to the RecX family.</text>
</comment>
<comment type="caution">
    <text evidence="9">The sequence shown here is derived from an EMBL/GenBank/DDBJ whole genome shotgun (WGS) entry which is preliminary data.</text>
</comment>
<dbReference type="EMBL" id="JMFG01000008">
    <property type="protein sequence ID" value="KDA54383.1"/>
    <property type="molecule type" value="Genomic_DNA"/>
</dbReference>
<dbReference type="GO" id="GO:0006282">
    <property type="term" value="P:regulation of DNA repair"/>
    <property type="evidence" value="ECO:0007669"/>
    <property type="project" value="UniProtKB-UniRule"/>
</dbReference>
<dbReference type="Gene3D" id="1.10.10.10">
    <property type="entry name" value="Winged helix-like DNA-binding domain superfamily/Winged helix DNA-binding domain"/>
    <property type="match status" value="3"/>
</dbReference>
<sequence length="170" mass="18966">MGPKKAKTAHTVALELLNRRALSEDELRKKLLKRGFGSKEVEQELSRLRRAGLVSDLELARMVVRSKLQTGHGRWALRVALRQRGIDVKVSERVLAELAPEDEDGALSRALEKALRRYEGEEASLRRQKVVRYLLGRGFGLAAALRATEFLGGELDEEALVEPGNPEDVS</sequence>
<evidence type="ECO:0000313" key="9">
    <source>
        <dbReference type="EMBL" id="KDA54383.1"/>
    </source>
</evidence>